<dbReference type="EMBL" id="CAJFCJ010000013">
    <property type="protein sequence ID" value="CAD5120894.1"/>
    <property type="molecule type" value="Genomic_DNA"/>
</dbReference>
<feature type="compositionally biased region" description="Basic and acidic residues" evidence="2">
    <location>
        <begin position="724"/>
        <end position="747"/>
    </location>
</feature>
<evidence type="ECO:0000256" key="2">
    <source>
        <dbReference type="SAM" id="MobiDB-lite"/>
    </source>
</evidence>
<name>A0A7I8W2A2_9ANNE</name>
<comment type="caution">
    <text evidence="3">The sequence shown here is derived from an EMBL/GenBank/DDBJ whole genome shotgun (WGS) entry which is preliminary data.</text>
</comment>
<accession>A0A7I8W2A2</accession>
<organism evidence="3 4">
    <name type="scientific">Dimorphilus gyrociliatus</name>
    <dbReference type="NCBI Taxonomy" id="2664684"/>
    <lineage>
        <taxon>Eukaryota</taxon>
        <taxon>Metazoa</taxon>
        <taxon>Spiralia</taxon>
        <taxon>Lophotrochozoa</taxon>
        <taxon>Annelida</taxon>
        <taxon>Polychaeta</taxon>
        <taxon>Polychaeta incertae sedis</taxon>
        <taxon>Dinophilidae</taxon>
        <taxon>Dimorphilus</taxon>
    </lineage>
</organism>
<proteinExistence type="predicted"/>
<feature type="region of interest" description="Disordered" evidence="2">
    <location>
        <begin position="371"/>
        <end position="455"/>
    </location>
</feature>
<reference evidence="3 4" key="1">
    <citation type="submission" date="2020-08" db="EMBL/GenBank/DDBJ databases">
        <authorList>
            <person name="Hejnol A."/>
        </authorList>
    </citation>
    <scope>NUCLEOTIDE SEQUENCE [LARGE SCALE GENOMIC DNA]</scope>
</reference>
<feature type="coiled-coil region" evidence="1">
    <location>
        <begin position="655"/>
        <end position="682"/>
    </location>
</feature>
<keyword evidence="4" id="KW-1185">Reference proteome</keyword>
<dbReference type="AlphaFoldDB" id="A0A7I8W2A2"/>
<evidence type="ECO:0000313" key="3">
    <source>
        <dbReference type="EMBL" id="CAD5120894.1"/>
    </source>
</evidence>
<evidence type="ECO:0000313" key="4">
    <source>
        <dbReference type="Proteomes" id="UP000549394"/>
    </source>
</evidence>
<feature type="compositionally biased region" description="Basic and acidic residues" evidence="2">
    <location>
        <begin position="389"/>
        <end position="407"/>
    </location>
</feature>
<sequence>MVNKANYFVIMNKREIKRQVKEMKNNVQMLKKESFMTKQYLDMLYGNDLIELFKEEYGIIEEPDDFASSLLSCLFPSSDFEPLNEETDNDTEPDMSTITTPEQQTVAECYVDGSSGKGCTGAVDLDLSEAQGACGGFEDKGFDQACGGFDASEGYDQACGGFEDKGYDQACGGFEDKGYDQACGELDLESSGVRIAIKKKSRNEIIREVFGTMDFGIEYEDQACGGFDLADKCRDKACQELNFLPKYDDEPCSSFDFKEGFRSRTRSNELYNEQEMFREACVPDMDLGLYSKNFYTAFFFYSHFLYYFPDPYSFTIKKKKNTPRKEYEKIDMEIKIDVEEEDEKDTEKVVEKEAEKVVEKEAEKVVEKEAEKVVEKEAETDTEVETEVEAEKDPEVETEKEMARETETETETEIETETEREIEGETELETEKETEIETEVENGQVDLVNFQEKTDYEYDEVVDEDGDDDDYCYTNDEVFDIEDEVELDEEEMQRRREIIESLRESIREAEKEKRYTSFAEKMKDFEGIQTLGYETIYIQGADNVDKKKKKIKIRRKLFRKRSERRRAKFDEDIDFGEDSEDDCILRLKKGGKFHSLCLDGQEGSDDETIMNPEGNTDQEVVQNEPYRLPNGEIDRRTPEQFLALFRRAIEVHILLLQSEQRTEDMEERIVFLEKRLNMLEKRGVFRRFWDRVTSLKNPFKKEPQEELTEERKIELRIIKAKDKEQAAKRKAEEKEKAKRRKEEEKEKVRRRKERQIRIKKMDQQEGRNMKPPRISRNKEDNIFPKNSNIDNGIYYPGPSMAF</sequence>
<dbReference type="Proteomes" id="UP000549394">
    <property type="component" value="Unassembled WGS sequence"/>
</dbReference>
<keyword evidence="1" id="KW-0175">Coiled coil</keyword>
<evidence type="ECO:0000256" key="1">
    <source>
        <dbReference type="SAM" id="Coils"/>
    </source>
</evidence>
<protein>
    <submittedName>
        <fullName evidence="3">DgyrCDS9446</fullName>
    </submittedName>
</protein>
<feature type="compositionally biased region" description="Basic and acidic residues" evidence="2">
    <location>
        <begin position="417"/>
        <end position="435"/>
    </location>
</feature>
<gene>
    <name evidence="3" type="ORF">DGYR_LOCUS8912</name>
</gene>
<feature type="compositionally biased region" description="Basic and acidic residues" evidence="2">
    <location>
        <begin position="755"/>
        <end position="768"/>
    </location>
</feature>
<feature type="region of interest" description="Disordered" evidence="2">
    <location>
        <begin position="724"/>
        <end position="802"/>
    </location>
</feature>